<gene>
    <name evidence="1" type="ORF">KPL71_008129</name>
</gene>
<proteinExistence type="predicted"/>
<dbReference type="EMBL" id="CM039172">
    <property type="protein sequence ID" value="KAH9780563.1"/>
    <property type="molecule type" value="Genomic_DNA"/>
</dbReference>
<accession>A0ACB8M4I1</accession>
<name>A0ACB8M4I1_CITSI</name>
<evidence type="ECO:0000313" key="1">
    <source>
        <dbReference type="EMBL" id="KAH9780563.1"/>
    </source>
</evidence>
<reference evidence="2" key="1">
    <citation type="journal article" date="2023" name="Hortic. Res.">
        <title>A chromosome-level phased genome enabling allele-level studies in sweet orange: a case study on citrus Huanglongbing tolerance.</title>
        <authorList>
            <person name="Wu B."/>
            <person name="Yu Q."/>
            <person name="Deng Z."/>
            <person name="Duan Y."/>
            <person name="Luo F."/>
            <person name="Gmitter F. Jr."/>
        </authorList>
    </citation>
    <scope>NUCLEOTIDE SEQUENCE [LARGE SCALE GENOMIC DNA]</scope>
    <source>
        <strain evidence="2">cv. Valencia</strain>
    </source>
</reference>
<protein>
    <submittedName>
        <fullName evidence="1">Uncharacterized protein</fullName>
    </submittedName>
</protein>
<dbReference type="Proteomes" id="UP000829398">
    <property type="component" value="Chromosome 3"/>
</dbReference>
<evidence type="ECO:0000313" key="2">
    <source>
        <dbReference type="Proteomes" id="UP000829398"/>
    </source>
</evidence>
<sequence>MLGFKYVKELYANDSDFVDVFVASDKRSFGKFYKHDGYLFRKNKLCVPNSYMHELLVREAHSGGLMGHFRVKKTLETLHEHFYWPNMKKDVIRTCNSCIACRKAKSKDSKGKRFSKMAYFIPCHKSDDATHIADLFFRDVVQLHGVPRSIVSDRDAKYLKFAYDMSIHSSTSYSPFEIVYGFNLLTPMDLIPLLVDTRASLDGQKKAELVKSIHQKARLHIEKKNDQYATQVNKGRKRLIFKHGDWILEHINDNTYKADLPGEYNMSATFNAFYHSPFDAGSDLKMNPFEERGNDVIQSALSIKDPFLVPEGPITRAQAKKINEAMKGLVQATLDKFNSNSIHKRSIFKMGLKEEEPALFGGRIEGWNILFWAPVSMNPMTEMGLWNFEGRIWTEMEEAESVSVSSRTKIVSSLALSYYENKDSISSWVAMTEEAVNSCNCEGHFALGMSSRVNQGPFEGLGAVSGRLGGTVLVSSYSSTIGVSVGNCDGEGSLEPVDDSEGEVKCSKGTECAAYCLLGWLGCLSLACGGGFEAGGVSTLVGCLGGVVEEDGTKVEACVF</sequence>
<comment type="caution">
    <text evidence="1">The sequence shown here is derived from an EMBL/GenBank/DDBJ whole genome shotgun (WGS) entry which is preliminary data.</text>
</comment>
<keyword evidence="2" id="KW-1185">Reference proteome</keyword>
<organism evidence="1 2">
    <name type="scientific">Citrus sinensis</name>
    <name type="common">Sweet orange</name>
    <name type="synonym">Citrus aurantium var. sinensis</name>
    <dbReference type="NCBI Taxonomy" id="2711"/>
    <lineage>
        <taxon>Eukaryota</taxon>
        <taxon>Viridiplantae</taxon>
        <taxon>Streptophyta</taxon>
        <taxon>Embryophyta</taxon>
        <taxon>Tracheophyta</taxon>
        <taxon>Spermatophyta</taxon>
        <taxon>Magnoliopsida</taxon>
        <taxon>eudicotyledons</taxon>
        <taxon>Gunneridae</taxon>
        <taxon>Pentapetalae</taxon>
        <taxon>rosids</taxon>
        <taxon>malvids</taxon>
        <taxon>Sapindales</taxon>
        <taxon>Rutaceae</taxon>
        <taxon>Aurantioideae</taxon>
        <taxon>Citrus</taxon>
    </lineage>
</organism>